<dbReference type="AlphaFoldDB" id="A0A915IQY1"/>
<evidence type="ECO:0000313" key="2">
    <source>
        <dbReference type="Proteomes" id="UP000887565"/>
    </source>
</evidence>
<name>A0A915IQY1_ROMCU</name>
<organism evidence="2 3">
    <name type="scientific">Romanomermis culicivorax</name>
    <name type="common">Nematode worm</name>
    <dbReference type="NCBI Taxonomy" id="13658"/>
    <lineage>
        <taxon>Eukaryota</taxon>
        <taxon>Metazoa</taxon>
        <taxon>Ecdysozoa</taxon>
        <taxon>Nematoda</taxon>
        <taxon>Enoplea</taxon>
        <taxon>Dorylaimia</taxon>
        <taxon>Mermithida</taxon>
        <taxon>Mermithoidea</taxon>
        <taxon>Mermithidae</taxon>
        <taxon>Romanomermis</taxon>
    </lineage>
</organism>
<feature type="coiled-coil region" evidence="1">
    <location>
        <begin position="130"/>
        <end position="171"/>
    </location>
</feature>
<evidence type="ECO:0000256" key="1">
    <source>
        <dbReference type="SAM" id="Coils"/>
    </source>
</evidence>
<evidence type="ECO:0000313" key="3">
    <source>
        <dbReference type="WBParaSite" id="nRc.2.0.1.t16275-RA"/>
    </source>
</evidence>
<reference evidence="3" key="1">
    <citation type="submission" date="2022-11" db="UniProtKB">
        <authorList>
            <consortium name="WormBaseParasite"/>
        </authorList>
    </citation>
    <scope>IDENTIFICATION</scope>
</reference>
<proteinExistence type="predicted"/>
<keyword evidence="1" id="KW-0175">Coiled coil</keyword>
<protein>
    <submittedName>
        <fullName evidence="3">Uncharacterized protein</fullName>
    </submittedName>
</protein>
<dbReference type="Proteomes" id="UP000887565">
    <property type="component" value="Unplaced"/>
</dbReference>
<dbReference type="WBParaSite" id="nRc.2.0.1.t16275-RA">
    <property type="protein sequence ID" value="nRc.2.0.1.t16275-RA"/>
    <property type="gene ID" value="nRc.2.0.1.g16275"/>
</dbReference>
<sequence length="266" mass="30756">MGSCASTQSSGAADAILIEPMGIQNAFNVVQVSEDVIQRLTGNAARNNNRYDQNAEANNQLLAEITSKSALIEQRLKYNNRSFNIKLLEKKKIVSKPKIFVENFAFAETNTRSAPKNMGERYSYRREFYLREEQRQSRILKEELQRSKLQEQSLREKLSKSESLLEGLKSQSIASVNTTNYASELDHISVARESAKDHFLEIRFYQQKLDEVLQQQENWQRELTTKFERNLANFEQNVRAHDFVSFCVDAENAVLKCYQENPKQTL</sequence>
<keyword evidence="2" id="KW-1185">Reference proteome</keyword>
<accession>A0A915IQY1</accession>